<reference evidence="2" key="2">
    <citation type="submission" date="2019-12" db="EMBL/GenBank/DDBJ databases">
        <title>Genome sequencing and annotation of Brassica cretica.</title>
        <authorList>
            <person name="Studholme D.J."/>
            <person name="Sarris P."/>
        </authorList>
    </citation>
    <scope>NUCLEOTIDE SEQUENCE</scope>
    <source>
        <strain evidence="2">PFS-109/04</strain>
        <tissue evidence="2">Leaf</tissue>
    </source>
</reference>
<evidence type="ECO:0000313" key="1">
    <source>
        <dbReference type="EMBL" id="KAF2538032.1"/>
    </source>
</evidence>
<proteinExistence type="predicted"/>
<gene>
    <name evidence="1" type="ORF">F2Q68_00021138</name>
    <name evidence="2" type="ORF">F2Q69_00042842</name>
</gene>
<accession>A0A8S9G4I5</accession>
<organism evidence="1 3">
    <name type="scientific">Brassica cretica</name>
    <name type="common">Mustard</name>
    <dbReference type="NCBI Taxonomy" id="69181"/>
    <lineage>
        <taxon>Eukaryota</taxon>
        <taxon>Viridiplantae</taxon>
        <taxon>Streptophyta</taxon>
        <taxon>Embryophyta</taxon>
        <taxon>Tracheophyta</taxon>
        <taxon>Spermatophyta</taxon>
        <taxon>Magnoliopsida</taxon>
        <taxon>eudicotyledons</taxon>
        <taxon>Gunneridae</taxon>
        <taxon>Pentapetalae</taxon>
        <taxon>rosids</taxon>
        <taxon>malvids</taxon>
        <taxon>Brassicales</taxon>
        <taxon>Brassicaceae</taxon>
        <taxon>Brassiceae</taxon>
        <taxon>Brassica</taxon>
    </lineage>
</organism>
<sequence>MSSSLDKALMDMSLEEDEGLYNLPNLPDFEEKRVKFSRSASQSTVLEDV</sequence>
<dbReference type="AlphaFoldDB" id="A0A8S9G4I5"/>
<name>A0A8S9G4I5_BRACR</name>
<reference evidence="1" key="1">
    <citation type="submission" date="2019-12" db="EMBL/GenBank/DDBJ databases">
        <title>Genome sequencing and annotation of Brassica cretica.</title>
        <authorList>
            <person name="Studholme D.J."/>
            <person name="Sarris P.F."/>
        </authorList>
    </citation>
    <scope>NUCLEOTIDE SEQUENCE</scope>
    <source>
        <strain evidence="1">PFS-001/15</strain>
        <tissue evidence="1">Leaf</tissue>
    </source>
</reference>
<dbReference type="Proteomes" id="UP000712281">
    <property type="component" value="Unassembled WGS sequence"/>
</dbReference>
<evidence type="ECO:0000313" key="2">
    <source>
        <dbReference type="EMBL" id="KAF3499454.1"/>
    </source>
</evidence>
<protein>
    <submittedName>
        <fullName evidence="1">Uncharacterized protein</fullName>
    </submittedName>
</protein>
<dbReference type="EMBL" id="QGKX02001621">
    <property type="protein sequence ID" value="KAF3499454.1"/>
    <property type="molecule type" value="Genomic_DNA"/>
</dbReference>
<dbReference type="Proteomes" id="UP000712600">
    <property type="component" value="Unassembled WGS sequence"/>
</dbReference>
<comment type="caution">
    <text evidence="1">The sequence shown here is derived from an EMBL/GenBank/DDBJ whole genome shotgun (WGS) entry which is preliminary data.</text>
</comment>
<evidence type="ECO:0000313" key="3">
    <source>
        <dbReference type="Proteomes" id="UP000712281"/>
    </source>
</evidence>
<dbReference type="EMBL" id="QGKW02002228">
    <property type="protein sequence ID" value="KAF2538032.1"/>
    <property type="molecule type" value="Genomic_DNA"/>
</dbReference>